<evidence type="ECO:0000313" key="4">
    <source>
        <dbReference type="EMBL" id="KAJ7649238.1"/>
    </source>
</evidence>
<dbReference type="EMBL" id="JARKIE010000475">
    <property type="protein sequence ID" value="KAJ7634041.1"/>
    <property type="molecule type" value="Genomic_DNA"/>
</dbReference>
<dbReference type="AlphaFoldDB" id="A0AAD7BYF2"/>
<dbReference type="Proteomes" id="UP001221757">
    <property type="component" value="Unassembled WGS sequence"/>
</dbReference>
<evidence type="ECO:0000313" key="3">
    <source>
        <dbReference type="EMBL" id="KAJ7634041.1"/>
    </source>
</evidence>
<gene>
    <name evidence="4" type="ORF">B0H17DRAFT_1102571</name>
    <name evidence="3" type="ORF">B0H17DRAFT_1107627</name>
    <name evidence="2" type="ORF">B0H17DRAFT_1122247</name>
</gene>
<organism evidence="3 5">
    <name type="scientific">Mycena rosella</name>
    <name type="common">Pink bonnet</name>
    <name type="synonym">Agaricus rosellus</name>
    <dbReference type="NCBI Taxonomy" id="1033263"/>
    <lineage>
        <taxon>Eukaryota</taxon>
        <taxon>Fungi</taxon>
        <taxon>Dikarya</taxon>
        <taxon>Basidiomycota</taxon>
        <taxon>Agaricomycotina</taxon>
        <taxon>Agaricomycetes</taxon>
        <taxon>Agaricomycetidae</taxon>
        <taxon>Agaricales</taxon>
        <taxon>Marasmiineae</taxon>
        <taxon>Mycenaceae</taxon>
        <taxon>Mycena</taxon>
    </lineage>
</organism>
<dbReference type="EMBL" id="JARKIE010000367">
    <property type="protein sequence ID" value="KAJ7649238.1"/>
    <property type="molecule type" value="Genomic_DNA"/>
</dbReference>
<keyword evidence="5" id="KW-1185">Reference proteome</keyword>
<sequence length="61" mass="6653">MASQALIQKQGREEQDAAPTGPTPKAPQDSPDLVPVPEPPRKRAPSSRHTSSRPCRGHWLC</sequence>
<evidence type="ECO:0000313" key="2">
    <source>
        <dbReference type="EMBL" id="KAJ7602679.1"/>
    </source>
</evidence>
<name>A0AAD7BYF2_MYCRO</name>
<comment type="caution">
    <text evidence="3">The sequence shown here is derived from an EMBL/GenBank/DDBJ whole genome shotgun (WGS) entry which is preliminary data.</text>
</comment>
<evidence type="ECO:0000313" key="5">
    <source>
        <dbReference type="Proteomes" id="UP001221757"/>
    </source>
</evidence>
<feature type="region of interest" description="Disordered" evidence="1">
    <location>
        <begin position="1"/>
        <end position="61"/>
    </location>
</feature>
<accession>A0AAD7BYF2</accession>
<dbReference type="EMBL" id="JARKIE010001371">
    <property type="protein sequence ID" value="KAJ7602679.1"/>
    <property type="molecule type" value="Genomic_DNA"/>
</dbReference>
<evidence type="ECO:0000256" key="1">
    <source>
        <dbReference type="SAM" id="MobiDB-lite"/>
    </source>
</evidence>
<protein>
    <submittedName>
        <fullName evidence="3">Uncharacterized protein</fullName>
    </submittedName>
</protein>
<reference evidence="3" key="1">
    <citation type="submission" date="2023-03" db="EMBL/GenBank/DDBJ databases">
        <title>Massive genome expansion in bonnet fungi (Mycena s.s.) driven by repeated elements and novel gene families across ecological guilds.</title>
        <authorList>
            <consortium name="Lawrence Berkeley National Laboratory"/>
            <person name="Harder C.B."/>
            <person name="Miyauchi S."/>
            <person name="Viragh M."/>
            <person name="Kuo A."/>
            <person name="Thoen E."/>
            <person name="Andreopoulos B."/>
            <person name="Lu D."/>
            <person name="Skrede I."/>
            <person name="Drula E."/>
            <person name="Henrissat B."/>
            <person name="Morin E."/>
            <person name="Kohler A."/>
            <person name="Barry K."/>
            <person name="LaButti K."/>
            <person name="Morin E."/>
            <person name="Salamov A."/>
            <person name="Lipzen A."/>
            <person name="Mereny Z."/>
            <person name="Hegedus B."/>
            <person name="Baldrian P."/>
            <person name="Stursova M."/>
            <person name="Weitz H."/>
            <person name="Taylor A."/>
            <person name="Grigoriev I.V."/>
            <person name="Nagy L.G."/>
            <person name="Martin F."/>
            <person name="Kauserud H."/>
        </authorList>
    </citation>
    <scope>NUCLEOTIDE SEQUENCE</scope>
    <source>
        <strain evidence="3">CBHHK067</strain>
    </source>
</reference>
<proteinExistence type="predicted"/>